<dbReference type="Proteomes" id="UP000636709">
    <property type="component" value="Unassembled WGS sequence"/>
</dbReference>
<dbReference type="EMBL" id="JACEFO010001706">
    <property type="protein sequence ID" value="KAF8718713.1"/>
    <property type="molecule type" value="Genomic_DNA"/>
</dbReference>
<proteinExistence type="predicted"/>
<name>A0A835EXX6_9POAL</name>
<reference evidence="1" key="1">
    <citation type="submission" date="2020-07" db="EMBL/GenBank/DDBJ databases">
        <title>Genome sequence and genetic diversity analysis of an under-domesticated orphan crop, white fonio (Digitaria exilis).</title>
        <authorList>
            <person name="Bennetzen J.L."/>
            <person name="Chen S."/>
            <person name="Ma X."/>
            <person name="Wang X."/>
            <person name="Yssel A.E.J."/>
            <person name="Chaluvadi S.R."/>
            <person name="Johnson M."/>
            <person name="Gangashetty P."/>
            <person name="Hamidou F."/>
            <person name="Sanogo M.D."/>
            <person name="Zwaenepoel A."/>
            <person name="Wallace J."/>
            <person name="Van De Peer Y."/>
            <person name="Van Deynze A."/>
        </authorList>
    </citation>
    <scope>NUCLEOTIDE SEQUENCE</scope>
    <source>
        <tissue evidence="1">Leaves</tissue>
    </source>
</reference>
<sequence>MLLSELHARNAQMMMLPATPCPRVPFVRPDAFAATGYSPLCRMAMQGQHYAQTTGTAGHCVASSSGFGHMSLASSSLHGFASSSQEDHFDPDMFLVERPLQAPATGEVPARMVRPWPCFLVSGMLLTGSSLFRRLNSRTVELGSLSV</sequence>
<comment type="caution">
    <text evidence="1">The sequence shown here is derived from an EMBL/GenBank/DDBJ whole genome shotgun (WGS) entry which is preliminary data.</text>
</comment>
<dbReference type="OrthoDB" id="667728at2759"/>
<gene>
    <name evidence="1" type="ORF">HU200_025014</name>
</gene>
<dbReference type="AlphaFoldDB" id="A0A835EXX6"/>
<organism evidence="1 2">
    <name type="scientific">Digitaria exilis</name>
    <dbReference type="NCBI Taxonomy" id="1010633"/>
    <lineage>
        <taxon>Eukaryota</taxon>
        <taxon>Viridiplantae</taxon>
        <taxon>Streptophyta</taxon>
        <taxon>Embryophyta</taxon>
        <taxon>Tracheophyta</taxon>
        <taxon>Spermatophyta</taxon>
        <taxon>Magnoliopsida</taxon>
        <taxon>Liliopsida</taxon>
        <taxon>Poales</taxon>
        <taxon>Poaceae</taxon>
        <taxon>PACMAD clade</taxon>
        <taxon>Panicoideae</taxon>
        <taxon>Panicodae</taxon>
        <taxon>Paniceae</taxon>
        <taxon>Anthephorinae</taxon>
        <taxon>Digitaria</taxon>
    </lineage>
</organism>
<keyword evidence="2" id="KW-1185">Reference proteome</keyword>
<accession>A0A835EXX6</accession>
<evidence type="ECO:0000313" key="1">
    <source>
        <dbReference type="EMBL" id="KAF8718713.1"/>
    </source>
</evidence>
<protein>
    <submittedName>
        <fullName evidence="1">Uncharacterized protein</fullName>
    </submittedName>
</protein>
<evidence type="ECO:0000313" key="2">
    <source>
        <dbReference type="Proteomes" id="UP000636709"/>
    </source>
</evidence>